<keyword evidence="5" id="KW-0136">Cellulose degradation</keyword>
<evidence type="ECO:0000256" key="6">
    <source>
        <dbReference type="ARBA" id="ARBA00023277"/>
    </source>
</evidence>
<evidence type="ECO:0000256" key="7">
    <source>
        <dbReference type="ARBA" id="ARBA00023295"/>
    </source>
</evidence>
<comment type="similarity">
    <text evidence="2 11">Belongs to the glycosyl hydrolase 1 family.</text>
</comment>
<evidence type="ECO:0000256" key="3">
    <source>
        <dbReference type="ARBA" id="ARBA00012744"/>
    </source>
</evidence>
<dbReference type="FunFam" id="3.20.20.80:FF:000004">
    <property type="entry name" value="Beta-glucosidase 6-phospho-beta-glucosidase"/>
    <property type="match status" value="1"/>
</dbReference>
<evidence type="ECO:0000256" key="9">
    <source>
        <dbReference type="PIRSR" id="PIRSR617736-1"/>
    </source>
</evidence>
<proteinExistence type="inferred from homology"/>
<dbReference type="NCBIfam" id="TIGR03356">
    <property type="entry name" value="BGL"/>
    <property type="match status" value="1"/>
</dbReference>
<dbReference type="GO" id="GO:0030245">
    <property type="term" value="P:cellulose catabolic process"/>
    <property type="evidence" value="ECO:0007669"/>
    <property type="project" value="UniProtKB-KW"/>
</dbReference>
<feature type="binding site" evidence="10">
    <location>
        <position position="118"/>
    </location>
    <ligand>
        <name>substrate</name>
    </ligand>
</feature>
<keyword evidence="6" id="KW-0119">Carbohydrate metabolism</keyword>
<dbReference type="EC" id="3.2.1.21" evidence="3 11"/>
<protein>
    <recommendedName>
        <fullName evidence="3 11">Beta-glucosidase</fullName>
        <ecNumber evidence="3 11">3.2.1.21</ecNumber>
    </recommendedName>
</protein>
<evidence type="ECO:0000313" key="13">
    <source>
        <dbReference type="Proteomes" id="UP000095651"/>
    </source>
</evidence>
<dbReference type="PROSITE" id="PS00653">
    <property type="entry name" value="GLYCOSYL_HYDROL_F1_2"/>
    <property type="match status" value="1"/>
</dbReference>
<keyword evidence="7 11" id="KW-0326">Glycosidase</keyword>
<dbReference type="Proteomes" id="UP000095651">
    <property type="component" value="Unassembled WGS sequence"/>
</dbReference>
<dbReference type="InterPro" id="IPR017853">
    <property type="entry name" value="GH"/>
</dbReference>
<dbReference type="PANTHER" id="PTHR10353">
    <property type="entry name" value="GLYCOSYL HYDROLASE"/>
    <property type="match status" value="1"/>
</dbReference>
<feature type="binding site" evidence="10">
    <location>
        <begin position="409"/>
        <end position="410"/>
    </location>
    <ligand>
        <name>substrate</name>
    </ligand>
</feature>
<sequence>MSFEKEFVWGAATSSYQIEGAPFEDGKGASIWDVYSHLPGKGFEGHHGDVACDHYHRFHEDVLLMARLGIKAYRFSISWPRVMPMGTGNVNQKGLDFYSRLVDDLLAHGITPYATLYHWDQPYELYKRGGWLNPDSPKWFADYAAEVARALGDRVKHFITFNEPQVFIGLAFVEGVHAPGLRLPVNETLTMAHHVMLAHGMASMELRSLIPDVKIGYAPTSNVPVPVTRKTEDVEAARKAYFTMPENGDWSWNVSWWSDPVMLGQYPDDGLRILEKNLPQIGQEDMKIIHQKPDFYGQNIYRGIPVKADGHGWKEVLHKPGSPKTAINWHVDFDCLYWGVKFLYERYGTPVMITENGMSSHDWPSLDGAVHDPARIDYLHRHLLGLRKASEEGASVAGYFQWSLMDNFEWARGYNDRFGLIYVDYETQERIPKDSFEWYRNTILCNGENL</sequence>
<reference evidence="12 13" key="1">
    <citation type="submission" date="2015-09" db="EMBL/GenBank/DDBJ databases">
        <authorList>
            <consortium name="Pathogen Informatics"/>
        </authorList>
    </citation>
    <scope>NUCLEOTIDE SEQUENCE [LARGE SCALE GENOMIC DNA]</scope>
    <source>
        <strain evidence="12 13">2789STDY5608850</strain>
    </source>
</reference>
<dbReference type="AlphaFoldDB" id="A0A174H5U3"/>
<feature type="binding site" evidence="10">
    <location>
        <position position="402"/>
    </location>
    <ligand>
        <name>substrate</name>
    </ligand>
</feature>
<keyword evidence="8" id="KW-0624">Polysaccharide degradation</keyword>
<comment type="catalytic activity">
    <reaction evidence="1 11">
        <text>Hydrolysis of terminal, non-reducing beta-D-glucosyl residues with release of beta-D-glucose.</text>
        <dbReference type="EC" id="3.2.1.21"/>
    </reaction>
</comment>
<dbReference type="PRINTS" id="PR00131">
    <property type="entry name" value="GLHYDRLASE1"/>
</dbReference>
<feature type="binding site" evidence="10">
    <location>
        <position position="17"/>
    </location>
    <ligand>
        <name>substrate</name>
    </ligand>
</feature>
<evidence type="ECO:0000256" key="10">
    <source>
        <dbReference type="PIRSR" id="PIRSR617736-2"/>
    </source>
</evidence>
<dbReference type="RefSeq" id="WP_055657236.1">
    <property type="nucleotide sequence ID" value="NZ_CABIXC010000010.1"/>
</dbReference>
<dbReference type="Gene3D" id="3.20.20.80">
    <property type="entry name" value="Glycosidases"/>
    <property type="match status" value="1"/>
</dbReference>
<keyword evidence="4 11" id="KW-0378">Hydrolase</keyword>
<feature type="active site" description="Proton donor" evidence="9">
    <location>
        <position position="163"/>
    </location>
</feature>
<dbReference type="SUPFAM" id="SSF51445">
    <property type="entry name" value="(Trans)glycosidases"/>
    <property type="match status" value="1"/>
</dbReference>
<dbReference type="EMBL" id="CYZE01000010">
    <property type="protein sequence ID" value="CUO68420.1"/>
    <property type="molecule type" value="Genomic_DNA"/>
</dbReference>
<evidence type="ECO:0000256" key="4">
    <source>
        <dbReference type="ARBA" id="ARBA00022801"/>
    </source>
</evidence>
<name>A0A174H5U3_9FIRM</name>
<dbReference type="PANTHER" id="PTHR10353:SF36">
    <property type="entry name" value="LP05116P"/>
    <property type="match status" value="1"/>
</dbReference>
<dbReference type="InterPro" id="IPR017736">
    <property type="entry name" value="Glyco_hydro_1_beta-glucosidase"/>
</dbReference>
<evidence type="ECO:0000256" key="1">
    <source>
        <dbReference type="ARBA" id="ARBA00000448"/>
    </source>
</evidence>
<evidence type="ECO:0000256" key="8">
    <source>
        <dbReference type="ARBA" id="ARBA00023326"/>
    </source>
</evidence>
<evidence type="ECO:0000256" key="11">
    <source>
        <dbReference type="RuleBase" id="RU361175"/>
    </source>
</evidence>
<accession>A0A174H5U3</accession>
<dbReference type="InterPro" id="IPR001360">
    <property type="entry name" value="Glyco_hydro_1"/>
</dbReference>
<feature type="binding site" evidence="10">
    <location>
        <position position="301"/>
    </location>
    <ligand>
        <name>substrate</name>
    </ligand>
</feature>
<feature type="active site" description="Nucleophile" evidence="9">
    <location>
        <position position="355"/>
    </location>
</feature>
<feature type="binding site" evidence="10">
    <location>
        <position position="162"/>
    </location>
    <ligand>
        <name>substrate</name>
    </ligand>
</feature>
<dbReference type="GO" id="GO:0008422">
    <property type="term" value="F:beta-glucosidase activity"/>
    <property type="evidence" value="ECO:0007669"/>
    <property type="project" value="UniProtKB-EC"/>
</dbReference>
<evidence type="ECO:0000256" key="5">
    <source>
        <dbReference type="ARBA" id="ARBA00023001"/>
    </source>
</evidence>
<evidence type="ECO:0000313" key="12">
    <source>
        <dbReference type="EMBL" id="CUO68420.1"/>
    </source>
</evidence>
<evidence type="ECO:0000256" key="2">
    <source>
        <dbReference type="ARBA" id="ARBA00010838"/>
    </source>
</evidence>
<organism evidence="12 13">
    <name type="scientific">Hungatella hathewayi</name>
    <dbReference type="NCBI Taxonomy" id="154046"/>
    <lineage>
        <taxon>Bacteria</taxon>
        <taxon>Bacillati</taxon>
        <taxon>Bacillota</taxon>
        <taxon>Clostridia</taxon>
        <taxon>Lachnospirales</taxon>
        <taxon>Lachnospiraceae</taxon>
        <taxon>Hungatella</taxon>
    </lineage>
</organism>
<gene>
    <name evidence="12" type="primary">bglA_2</name>
    <name evidence="12" type="ORF">ERS852407_03586</name>
</gene>
<dbReference type="Pfam" id="PF00232">
    <property type="entry name" value="Glyco_hydro_1"/>
    <property type="match status" value="1"/>
</dbReference>
<dbReference type="InterPro" id="IPR033132">
    <property type="entry name" value="GH_1_N_CS"/>
</dbReference>
<dbReference type="GO" id="GO:0005829">
    <property type="term" value="C:cytosol"/>
    <property type="evidence" value="ECO:0007669"/>
    <property type="project" value="TreeGrafter"/>
</dbReference>